<sequence length="211" mass="24164">MESIIHLITFEEDSTKVQLKAVLSSLAANVKTYSNEQAFLKYYFSSTKGAHKECIIINTKSSAAPSIALIKELNKLKNIIPIILISGDSSIESCRNAFKSGAFEYLTRPLNVNELLNIVSESFLHYESEVEQFRTYISLKDKFSKLSNREKEVMEMILEGNTSKEAAEKLSLSPRTVEVHRSNMYTKLKIRSLPQLVQEYDFFKKYDLRTN</sequence>
<dbReference type="EMBL" id="CVRY01000008">
    <property type="protein sequence ID" value="CRL65323.1"/>
    <property type="molecule type" value="Genomic_DNA"/>
</dbReference>
<dbReference type="InterPro" id="IPR016032">
    <property type="entry name" value="Sig_transdc_resp-reg_C-effctor"/>
</dbReference>
<evidence type="ECO:0000313" key="8">
    <source>
        <dbReference type="Proteomes" id="UP000183920"/>
    </source>
</evidence>
<evidence type="ECO:0000256" key="3">
    <source>
        <dbReference type="ARBA" id="ARBA00023163"/>
    </source>
</evidence>
<dbReference type="GO" id="GO:0003677">
    <property type="term" value="F:DNA binding"/>
    <property type="evidence" value="ECO:0007669"/>
    <property type="project" value="UniProtKB-KW"/>
</dbReference>
<dbReference type="Pfam" id="PF00196">
    <property type="entry name" value="GerE"/>
    <property type="match status" value="1"/>
</dbReference>
<dbReference type="SUPFAM" id="SSF52172">
    <property type="entry name" value="CheY-like"/>
    <property type="match status" value="1"/>
</dbReference>
<feature type="domain" description="Response regulatory" evidence="6">
    <location>
        <begin position="5"/>
        <end position="123"/>
    </location>
</feature>
<protein>
    <submittedName>
        <fullName evidence="7">Response regulator protein TmoT</fullName>
    </submittedName>
</protein>
<dbReference type="CDD" id="cd06170">
    <property type="entry name" value="LuxR_C_like"/>
    <property type="match status" value="1"/>
</dbReference>
<evidence type="ECO:0000256" key="1">
    <source>
        <dbReference type="ARBA" id="ARBA00023015"/>
    </source>
</evidence>
<dbReference type="PANTHER" id="PTHR44688:SF16">
    <property type="entry name" value="DNA-BINDING TRANSCRIPTIONAL ACTIVATOR DEVR_DOSR"/>
    <property type="match status" value="1"/>
</dbReference>
<dbReference type="PROSITE" id="PS50043">
    <property type="entry name" value="HTH_LUXR_2"/>
    <property type="match status" value="1"/>
</dbReference>
<dbReference type="SUPFAM" id="SSF46894">
    <property type="entry name" value="C-terminal effector domain of the bipartite response regulators"/>
    <property type="match status" value="1"/>
</dbReference>
<dbReference type="Gene3D" id="3.40.50.2300">
    <property type="match status" value="1"/>
</dbReference>
<accession>A0A0G4QHE3</accession>
<dbReference type="RefSeq" id="WP_072065117.1">
    <property type="nucleotide sequence ID" value="NZ_CVRY01000008.1"/>
</dbReference>
<dbReference type="PRINTS" id="PR00038">
    <property type="entry name" value="HTHLUXR"/>
</dbReference>
<dbReference type="GO" id="GO:0000160">
    <property type="term" value="P:phosphorelay signal transduction system"/>
    <property type="evidence" value="ECO:0007669"/>
    <property type="project" value="InterPro"/>
</dbReference>
<evidence type="ECO:0000259" key="5">
    <source>
        <dbReference type="PROSITE" id="PS50043"/>
    </source>
</evidence>
<dbReference type="Gene3D" id="1.10.10.10">
    <property type="entry name" value="Winged helix-like DNA-binding domain superfamily/Winged helix DNA-binding domain"/>
    <property type="match status" value="1"/>
</dbReference>
<evidence type="ECO:0000313" key="7">
    <source>
        <dbReference type="EMBL" id="CRL65323.1"/>
    </source>
</evidence>
<dbReference type="SMART" id="SM00421">
    <property type="entry name" value="HTH_LUXR"/>
    <property type="match status" value="1"/>
</dbReference>
<dbReference type="AlphaFoldDB" id="A0A0G4QHE3"/>
<keyword evidence="2" id="KW-0238">DNA-binding</keyword>
<comment type="caution">
    <text evidence="4">Lacks conserved residue(s) required for the propagation of feature annotation.</text>
</comment>
<evidence type="ECO:0000256" key="2">
    <source>
        <dbReference type="ARBA" id="ARBA00023125"/>
    </source>
</evidence>
<dbReference type="PANTHER" id="PTHR44688">
    <property type="entry name" value="DNA-BINDING TRANSCRIPTIONAL ACTIVATOR DEVR_DOSR"/>
    <property type="match status" value="1"/>
</dbReference>
<evidence type="ECO:0000259" key="6">
    <source>
        <dbReference type="PROSITE" id="PS50110"/>
    </source>
</evidence>
<dbReference type="Proteomes" id="UP000183920">
    <property type="component" value="Unassembled WGS sequence"/>
</dbReference>
<keyword evidence="3" id="KW-0804">Transcription</keyword>
<gene>
    <name evidence="7" type="primary">tmoT</name>
    <name evidence="7" type="ORF">BN1804_03450</name>
</gene>
<dbReference type="GO" id="GO:0006355">
    <property type="term" value="P:regulation of DNA-templated transcription"/>
    <property type="evidence" value="ECO:0007669"/>
    <property type="project" value="InterPro"/>
</dbReference>
<dbReference type="InterPro" id="IPR011006">
    <property type="entry name" value="CheY-like_superfamily"/>
</dbReference>
<name>A0A0G4QHE3_9GAMM</name>
<evidence type="ECO:0000256" key="4">
    <source>
        <dbReference type="PROSITE-ProRule" id="PRU00169"/>
    </source>
</evidence>
<dbReference type="InterPro" id="IPR001789">
    <property type="entry name" value="Sig_transdc_resp-reg_receiver"/>
</dbReference>
<proteinExistence type="predicted"/>
<dbReference type="PROSITE" id="PS50110">
    <property type="entry name" value="RESPONSE_REGULATORY"/>
    <property type="match status" value="1"/>
</dbReference>
<reference evidence="8" key="1">
    <citation type="submission" date="2015-06" db="EMBL/GenBank/DDBJ databases">
        <authorList>
            <person name="Urmite Genomes"/>
        </authorList>
    </citation>
    <scope>NUCLEOTIDE SEQUENCE [LARGE SCALE GENOMIC DNA]</scope>
    <source>
        <strain evidence="8">CSUR P1867</strain>
    </source>
</reference>
<dbReference type="InterPro" id="IPR000792">
    <property type="entry name" value="Tscrpt_reg_LuxR_C"/>
</dbReference>
<feature type="domain" description="HTH luxR-type" evidence="5">
    <location>
        <begin position="139"/>
        <end position="206"/>
    </location>
</feature>
<keyword evidence="1" id="KW-0805">Transcription regulation</keyword>
<dbReference type="InterPro" id="IPR036388">
    <property type="entry name" value="WH-like_DNA-bd_sf"/>
</dbReference>
<organism evidence="7 8">
    <name type="scientific">Proteus penneri</name>
    <dbReference type="NCBI Taxonomy" id="102862"/>
    <lineage>
        <taxon>Bacteria</taxon>
        <taxon>Pseudomonadati</taxon>
        <taxon>Pseudomonadota</taxon>
        <taxon>Gammaproteobacteria</taxon>
        <taxon>Enterobacterales</taxon>
        <taxon>Morganellaceae</taxon>
        <taxon>Proteus</taxon>
    </lineage>
</organism>